<dbReference type="InterPro" id="IPR016181">
    <property type="entry name" value="Acyl_CoA_acyltransferase"/>
</dbReference>
<keyword evidence="5" id="KW-1185">Reference proteome</keyword>
<dbReference type="PROSITE" id="PS51186">
    <property type="entry name" value="GNAT"/>
    <property type="match status" value="1"/>
</dbReference>
<proteinExistence type="predicted"/>
<evidence type="ECO:0000256" key="2">
    <source>
        <dbReference type="ARBA" id="ARBA00023315"/>
    </source>
</evidence>
<dbReference type="SUPFAM" id="SSF55729">
    <property type="entry name" value="Acyl-CoA N-acyltransferases (Nat)"/>
    <property type="match status" value="1"/>
</dbReference>
<dbReference type="Proteomes" id="UP000637632">
    <property type="component" value="Unassembled WGS sequence"/>
</dbReference>
<evidence type="ECO:0000256" key="1">
    <source>
        <dbReference type="ARBA" id="ARBA00022679"/>
    </source>
</evidence>
<dbReference type="Pfam" id="PF13508">
    <property type="entry name" value="Acetyltransf_7"/>
    <property type="match status" value="1"/>
</dbReference>
<dbReference type="EMBL" id="JACOFT010000001">
    <property type="protein sequence ID" value="MBC3809932.1"/>
    <property type="molecule type" value="Genomic_DNA"/>
</dbReference>
<feature type="domain" description="N-acetyltransferase" evidence="3">
    <location>
        <begin position="8"/>
        <end position="159"/>
    </location>
</feature>
<dbReference type="InterPro" id="IPR000182">
    <property type="entry name" value="GNAT_dom"/>
</dbReference>
<evidence type="ECO:0000313" key="4">
    <source>
        <dbReference type="EMBL" id="MBC3809932.1"/>
    </source>
</evidence>
<dbReference type="Gene3D" id="3.40.630.30">
    <property type="match status" value="1"/>
</dbReference>
<name>A0ABR6XAI5_9BURK</name>
<dbReference type="RefSeq" id="WP_190476583.1">
    <property type="nucleotide sequence ID" value="NZ_JACOFT010000001.1"/>
</dbReference>
<evidence type="ECO:0000313" key="5">
    <source>
        <dbReference type="Proteomes" id="UP000637632"/>
    </source>
</evidence>
<evidence type="ECO:0000259" key="3">
    <source>
        <dbReference type="PROSITE" id="PS51186"/>
    </source>
</evidence>
<sequence>MIFRHPQLALRAVSDTDLAFLQRLYASVREEELRPTGWPEEQKAAFLAMQFQAQHRAYAAYADTDYFIVQRGQQDIGRLYLQHQPETISIVDISLMADTRGQGIGTDLLQAVFAQARAAHKAVQIHVEKFNPALRLYQRLGFVEVEDKGVYLLMRRPAETD</sequence>
<reference evidence="4 5" key="1">
    <citation type="submission" date="2020-08" db="EMBL/GenBank/DDBJ databases">
        <title>Novel species isolated from subtropical streams in China.</title>
        <authorList>
            <person name="Lu H."/>
        </authorList>
    </citation>
    <scope>NUCLEOTIDE SEQUENCE [LARGE SCALE GENOMIC DNA]</scope>
    <source>
        <strain evidence="4 5">CCTCC AB 2015119</strain>
    </source>
</reference>
<keyword evidence="1" id="KW-0808">Transferase</keyword>
<protein>
    <submittedName>
        <fullName evidence="4">GNAT family N-acetyltransferase</fullName>
    </submittedName>
</protein>
<dbReference type="CDD" id="cd04301">
    <property type="entry name" value="NAT_SF"/>
    <property type="match status" value="1"/>
</dbReference>
<dbReference type="PANTHER" id="PTHR43800">
    <property type="entry name" value="PEPTIDYL-LYSINE N-ACETYLTRANSFERASE YJAB"/>
    <property type="match status" value="1"/>
</dbReference>
<organism evidence="4 5">
    <name type="scientific">Undibacterium aquatile</name>
    <dbReference type="NCBI Taxonomy" id="1537398"/>
    <lineage>
        <taxon>Bacteria</taxon>
        <taxon>Pseudomonadati</taxon>
        <taxon>Pseudomonadota</taxon>
        <taxon>Betaproteobacteria</taxon>
        <taxon>Burkholderiales</taxon>
        <taxon>Oxalobacteraceae</taxon>
        <taxon>Undibacterium</taxon>
    </lineage>
</organism>
<comment type="caution">
    <text evidence="4">The sequence shown here is derived from an EMBL/GenBank/DDBJ whole genome shotgun (WGS) entry which is preliminary data.</text>
</comment>
<dbReference type="PANTHER" id="PTHR43800:SF1">
    <property type="entry name" value="PEPTIDYL-LYSINE N-ACETYLTRANSFERASE YJAB"/>
    <property type="match status" value="1"/>
</dbReference>
<accession>A0ABR6XAI5</accession>
<gene>
    <name evidence="4" type="ORF">H8K26_00635</name>
</gene>
<keyword evidence="2" id="KW-0012">Acyltransferase</keyword>